<dbReference type="AlphaFoldDB" id="A0A9W7J8A8"/>
<comment type="subcellular location">
    <subcellularLocation>
        <location evidence="1">Cell membrane</location>
        <topology evidence="1">Single-pass type I membrane protein</topology>
    </subcellularLocation>
</comment>
<evidence type="ECO:0000256" key="12">
    <source>
        <dbReference type="SAM" id="SignalP"/>
    </source>
</evidence>
<dbReference type="SMART" id="SM00369">
    <property type="entry name" value="LRR_TYP"/>
    <property type="match status" value="10"/>
</dbReference>
<keyword evidence="9" id="KW-0472">Membrane</keyword>
<dbReference type="Proteomes" id="UP001165190">
    <property type="component" value="Unassembled WGS sequence"/>
</dbReference>
<dbReference type="InterPro" id="IPR046956">
    <property type="entry name" value="RLP23-like"/>
</dbReference>
<dbReference type="PANTHER" id="PTHR48061">
    <property type="entry name" value="LEUCINE-RICH REPEAT RECEPTOR PROTEIN KINASE EMS1-LIKE-RELATED"/>
    <property type="match status" value="1"/>
</dbReference>
<evidence type="ECO:0000256" key="2">
    <source>
        <dbReference type="ARBA" id="ARBA00009592"/>
    </source>
</evidence>
<dbReference type="PRINTS" id="PR00019">
    <property type="entry name" value="LEURICHRPT"/>
</dbReference>
<evidence type="ECO:0000256" key="8">
    <source>
        <dbReference type="ARBA" id="ARBA00022989"/>
    </source>
</evidence>
<evidence type="ECO:0000313" key="13">
    <source>
        <dbReference type="EMBL" id="GMJ10102.1"/>
    </source>
</evidence>
<keyword evidence="6 12" id="KW-0732">Signal</keyword>
<evidence type="ECO:0000256" key="1">
    <source>
        <dbReference type="ARBA" id="ARBA00004251"/>
    </source>
</evidence>
<evidence type="ECO:0000256" key="7">
    <source>
        <dbReference type="ARBA" id="ARBA00022737"/>
    </source>
</evidence>
<evidence type="ECO:0000256" key="11">
    <source>
        <dbReference type="ARBA" id="ARBA00023180"/>
    </source>
</evidence>
<comment type="caution">
    <text evidence="13">The sequence shown here is derived from an EMBL/GenBank/DDBJ whole genome shotgun (WGS) entry which is preliminary data.</text>
</comment>
<protein>
    <submittedName>
        <fullName evidence="13">Receptor like protein 33</fullName>
    </submittedName>
</protein>
<gene>
    <name evidence="13" type="ORF">HRI_004679400</name>
</gene>
<name>A0A9W7J8A8_HIBTR</name>
<dbReference type="Pfam" id="PF00560">
    <property type="entry name" value="LRR_1"/>
    <property type="match status" value="3"/>
</dbReference>
<dbReference type="InterPro" id="IPR001611">
    <property type="entry name" value="Leu-rich_rpt"/>
</dbReference>
<keyword evidence="10 13" id="KW-0675">Receptor</keyword>
<dbReference type="PANTHER" id="PTHR48061:SF46">
    <property type="entry name" value="LEUCINE-RICH REPEAT-CONTAINING N-TERMINAL PLANT-TYPE DOMAIN-CONTAINING PROTEIN"/>
    <property type="match status" value="1"/>
</dbReference>
<keyword evidence="3" id="KW-1003">Cell membrane</keyword>
<dbReference type="Pfam" id="PF13855">
    <property type="entry name" value="LRR_8"/>
    <property type="match status" value="4"/>
</dbReference>
<reference evidence="13" key="1">
    <citation type="submission" date="2023-05" db="EMBL/GenBank/DDBJ databases">
        <title>Genome and transcriptome analyses reveal genes involved in the formation of fine ridges on petal epidermal cells in Hibiscus trionum.</title>
        <authorList>
            <person name="Koshimizu S."/>
            <person name="Masuda S."/>
            <person name="Ishii T."/>
            <person name="Shirasu K."/>
            <person name="Hoshino A."/>
            <person name="Arita M."/>
        </authorList>
    </citation>
    <scope>NUCLEOTIDE SEQUENCE</scope>
    <source>
        <strain evidence="13">Hamamatsu line</strain>
    </source>
</reference>
<evidence type="ECO:0000256" key="9">
    <source>
        <dbReference type="ARBA" id="ARBA00023136"/>
    </source>
</evidence>
<dbReference type="PROSITE" id="PS51450">
    <property type="entry name" value="LRR"/>
    <property type="match status" value="3"/>
</dbReference>
<evidence type="ECO:0000256" key="6">
    <source>
        <dbReference type="ARBA" id="ARBA00022729"/>
    </source>
</evidence>
<dbReference type="EMBL" id="BSYR01000056">
    <property type="protein sequence ID" value="GMJ10102.1"/>
    <property type="molecule type" value="Genomic_DNA"/>
</dbReference>
<dbReference type="FunFam" id="3.80.10.10:FF:000095">
    <property type="entry name" value="LRR receptor-like serine/threonine-protein kinase GSO1"/>
    <property type="match status" value="1"/>
</dbReference>
<dbReference type="GO" id="GO:0005886">
    <property type="term" value="C:plasma membrane"/>
    <property type="evidence" value="ECO:0007669"/>
    <property type="project" value="UniProtKB-SubCell"/>
</dbReference>
<sequence>MVNSIVFCAVLPLLCLYLFLACDMNVGRRESWKKGTNWCLWDGITCDAETGNVIELDLSCSCLLGPISSNTTLFLLRHLRHLKLDNNDFRMSALAATTFRNLRYLEVLDLSFSNFRGPIPADLGNLTRLNYLDLSNNNLVGLIPFSVFNLTQLEHLDFSHNNLVGSLPPRVSGLSRLSILQLDGNSLSGRVPSWLFSLLSLVELRLANNKLTGPIPGGVAQLVNLSYLDLSFNKLSGSFDLDKLSKLSQLEELSLSNNPLLSLISASNANYSWPSIRTLSISFCNLSEFPNFVTNLEGLLHLNLSYNKISVIEANMFVKLKNLVTLDLSHNTPLSLTNNHNLTLVFPSLDSLSLSSCKITEFSNFLTMQQSLTVLDLSNNSIQGRITKQENIWGSHLQNLLSLDLSNNLLTAVEYYPWENIETLNLGSNRLEGPLLVPPISTQQFAISNNRLSGEIPSSICSIGFDSNVLDLSYNNMSGAIPNCLGFAKLSVLHLQMNHFHGNIPDFCDDDDSLRSLSLNNNDFDGPLPKSLANCESLEVLNLGNNKINDTFPHWLGTLPQLQVLVLRSNYFLQRTELITRLCESWTSLIITSLGFFHQHTLKVSKV</sequence>
<dbReference type="InterPro" id="IPR032675">
    <property type="entry name" value="LRR_dom_sf"/>
</dbReference>
<keyword evidence="11" id="KW-0325">Glycoprotein</keyword>
<evidence type="ECO:0000313" key="14">
    <source>
        <dbReference type="Proteomes" id="UP001165190"/>
    </source>
</evidence>
<keyword evidence="4" id="KW-0433">Leucine-rich repeat</keyword>
<feature type="chain" id="PRO_5040994969" evidence="12">
    <location>
        <begin position="22"/>
        <end position="607"/>
    </location>
</feature>
<dbReference type="SUPFAM" id="SSF52058">
    <property type="entry name" value="L domain-like"/>
    <property type="match status" value="1"/>
</dbReference>
<comment type="similarity">
    <text evidence="2">Belongs to the RLP family.</text>
</comment>
<evidence type="ECO:0000256" key="4">
    <source>
        <dbReference type="ARBA" id="ARBA00022614"/>
    </source>
</evidence>
<dbReference type="SMART" id="SM00365">
    <property type="entry name" value="LRR_SD22"/>
    <property type="match status" value="7"/>
</dbReference>
<dbReference type="SUPFAM" id="SSF52047">
    <property type="entry name" value="RNI-like"/>
    <property type="match status" value="1"/>
</dbReference>
<keyword evidence="8" id="KW-1133">Transmembrane helix</keyword>
<dbReference type="OrthoDB" id="442066at2759"/>
<dbReference type="InterPro" id="IPR003591">
    <property type="entry name" value="Leu-rich_rpt_typical-subtyp"/>
</dbReference>
<evidence type="ECO:0000256" key="5">
    <source>
        <dbReference type="ARBA" id="ARBA00022692"/>
    </source>
</evidence>
<keyword evidence="5" id="KW-0812">Transmembrane</keyword>
<accession>A0A9W7J8A8</accession>
<keyword evidence="7" id="KW-0677">Repeat</keyword>
<feature type="signal peptide" evidence="12">
    <location>
        <begin position="1"/>
        <end position="21"/>
    </location>
</feature>
<evidence type="ECO:0000256" key="3">
    <source>
        <dbReference type="ARBA" id="ARBA00022475"/>
    </source>
</evidence>
<organism evidence="13 14">
    <name type="scientific">Hibiscus trionum</name>
    <name type="common">Flower of an hour</name>
    <dbReference type="NCBI Taxonomy" id="183268"/>
    <lineage>
        <taxon>Eukaryota</taxon>
        <taxon>Viridiplantae</taxon>
        <taxon>Streptophyta</taxon>
        <taxon>Embryophyta</taxon>
        <taxon>Tracheophyta</taxon>
        <taxon>Spermatophyta</taxon>
        <taxon>Magnoliopsida</taxon>
        <taxon>eudicotyledons</taxon>
        <taxon>Gunneridae</taxon>
        <taxon>Pentapetalae</taxon>
        <taxon>rosids</taxon>
        <taxon>malvids</taxon>
        <taxon>Malvales</taxon>
        <taxon>Malvaceae</taxon>
        <taxon>Malvoideae</taxon>
        <taxon>Hibiscus</taxon>
    </lineage>
</organism>
<evidence type="ECO:0000256" key="10">
    <source>
        <dbReference type="ARBA" id="ARBA00023170"/>
    </source>
</evidence>
<dbReference type="Gene3D" id="3.80.10.10">
    <property type="entry name" value="Ribonuclease Inhibitor"/>
    <property type="match status" value="5"/>
</dbReference>
<proteinExistence type="inferred from homology"/>
<keyword evidence="14" id="KW-1185">Reference proteome</keyword>